<proteinExistence type="predicted"/>
<protein>
    <submittedName>
        <fullName evidence="2">Rab-GAP TBC domain-containing protein</fullName>
    </submittedName>
</protein>
<dbReference type="Proteomes" id="UP000095287">
    <property type="component" value="Unplaced"/>
</dbReference>
<evidence type="ECO:0000313" key="1">
    <source>
        <dbReference type="Proteomes" id="UP000095287"/>
    </source>
</evidence>
<organism evidence="1 2">
    <name type="scientific">Steinernema glaseri</name>
    <dbReference type="NCBI Taxonomy" id="37863"/>
    <lineage>
        <taxon>Eukaryota</taxon>
        <taxon>Metazoa</taxon>
        <taxon>Ecdysozoa</taxon>
        <taxon>Nematoda</taxon>
        <taxon>Chromadorea</taxon>
        <taxon>Rhabditida</taxon>
        <taxon>Tylenchina</taxon>
        <taxon>Panagrolaimomorpha</taxon>
        <taxon>Strongyloidoidea</taxon>
        <taxon>Steinernematidae</taxon>
        <taxon>Steinernema</taxon>
    </lineage>
</organism>
<dbReference type="AlphaFoldDB" id="A0A1I7YR97"/>
<reference evidence="2" key="1">
    <citation type="submission" date="2016-11" db="UniProtKB">
        <authorList>
            <consortium name="WormBaseParasite"/>
        </authorList>
    </citation>
    <scope>IDENTIFICATION</scope>
</reference>
<dbReference type="WBParaSite" id="L893_g18677.t1">
    <property type="protein sequence ID" value="L893_g18677.t1"/>
    <property type="gene ID" value="L893_g18677"/>
</dbReference>
<keyword evidence="1" id="KW-1185">Reference proteome</keyword>
<accession>A0A1I7YR97</accession>
<sequence length="168" mass="19195">MMSNHEIDTTDNESEPCCWLLTVITAYCMRSNHFIALFDLFVSGYAAPLPDFDRVEADIMENYLRLDYSEQLEIRGKAQKLSTQDERTSSLLKKLLRSRTRTCERCRALGPCESGILGLFRSVAIVKTKFLWAQVLVISSGPTMQWHLYPHQLLVAILSIGRAPYFCP</sequence>
<evidence type="ECO:0000313" key="2">
    <source>
        <dbReference type="WBParaSite" id="L893_g18677.t1"/>
    </source>
</evidence>
<name>A0A1I7YR97_9BILA</name>